<keyword evidence="2 6" id="KW-0812">Transmembrane</keyword>
<reference evidence="7" key="2">
    <citation type="journal article" name="Front. Microbiol.">
        <title>Degradative Capacity of Two Strains of Rhodonia placenta: From Phenotype to Genotype.</title>
        <authorList>
            <person name="Kolle M."/>
            <person name="Horta M.A.C."/>
            <person name="Nowrousian M."/>
            <person name="Ohm R.A."/>
            <person name="Benz J.P."/>
            <person name="Pilgard A."/>
        </authorList>
    </citation>
    <scope>NUCLEOTIDE SEQUENCE</scope>
    <source>
        <strain evidence="7">FPRL280</strain>
    </source>
</reference>
<dbReference type="Proteomes" id="UP000639403">
    <property type="component" value="Unassembled WGS sequence"/>
</dbReference>
<gene>
    <name evidence="7" type="ORF">IEO21_06774</name>
</gene>
<feature type="transmembrane region" description="Helical" evidence="6">
    <location>
        <begin position="106"/>
        <end position="128"/>
    </location>
</feature>
<dbReference type="PANTHER" id="PTHR47804">
    <property type="entry name" value="60S RIBOSOMAL PROTEIN L19"/>
    <property type="match status" value="1"/>
</dbReference>
<keyword evidence="3 6" id="KW-1133">Transmembrane helix</keyword>
<evidence type="ECO:0000256" key="4">
    <source>
        <dbReference type="ARBA" id="ARBA00023136"/>
    </source>
</evidence>
<dbReference type="AlphaFoldDB" id="A0A8H7U0B0"/>
<feature type="region of interest" description="Disordered" evidence="5">
    <location>
        <begin position="342"/>
        <end position="379"/>
    </location>
</feature>
<evidence type="ECO:0000256" key="1">
    <source>
        <dbReference type="ARBA" id="ARBA00004141"/>
    </source>
</evidence>
<accession>A0A8H7U0B0</accession>
<feature type="transmembrane region" description="Helical" evidence="6">
    <location>
        <begin position="140"/>
        <end position="159"/>
    </location>
</feature>
<dbReference type="InterPro" id="IPR052430">
    <property type="entry name" value="IVT-Associated"/>
</dbReference>
<feature type="transmembrane region" description="Helical" evidence="6">
    <location>
        <begin position="57"/>
        <end position="75"/>
    </location>
</feature>
<dbReference type="EMBL" id="JADOXO010000164">
    <property type="protein sequence ID" value="KAF9810826.1"/>
    <property type="molecule type" value="Genomic_DNA"/>
</dbReference>
<reference evidence="7" key="1">
    <citation type="submission" date="2020-11" db="EMBL/GenBank/DDBJ databases">
        <authorList>
            <person name="Koelle M."/>
            <person name="Horta M.A.C."/>
            <person name="Nowrousian M."/>
            <person name="Ohm R.A."/>
            <person name="Benz P."/>
            <person name="Pilgard A."/>
        </authorList>
    </citation>
    <scope>NUCLEOTIDE SEQUENCE</scope>
    <source>
        <strain evidence="7">FPRL280</strain>
    </source>
</reference>
<name>A0A8H7U0B0_9APHY</name>
<dbReference type="PANTHER" id="PTHR47804:SF3">
    <property type="entry name" value="PROTEIN BRE4"/>
    <property type="match status" value="1"/>
</dbReference>
<comment type="subcellular location">
    <subcellularLocation>
        <location evidence="1">Membrane</location>
        <topology evidence="1">Multi-pass membrane protein</topology>
    </subcellularLocation>
</comment>
<evidence type="ECO:0000256" key="6">
    <source>
        <dbReference type="SAM" id="Phobius"/>
    </source>
</evidence>
<evidence type="ECO:0000256" key="5">
    <source>
        <dbReference type="SAM" id="MobiDB-lite"/>
    </source>
</evidence>
<feature type="transmembrane region" description="Helical" evidence="6">
    <location>
        <begin position="196"/>
        <end position="219"/>
    </location>
</feature>
<organism evidence="7 8">
    <name type="scientific">Rhodonia placenta</name>
    <dbReference type="NCBI Taxonomy" id="104341"/>
    <lineage>
        <taxon>Eukaryota</taxon>
        <taxon>Fungi</taxon>
        <taxon>Dikarya</taxon>
        <taxon>Basidiomycota</taxon>
        <taxon>Agaricomycotina</taxon>
        <taxon>Agaricomycetes</taxon>
        <taxon>Polyporales</taxon>
        <taxon>Adustoporiaceae</taxon>
        <taxon>Rhodonia</taxon>
    </lineage>
</organism>
<evidence type="ECO:0000256" key="3">
    <source>
        <dbReference type="ARBA" id="ARBA00022989"/>
    </source>
</evidence>
<comment type="caution">
    <text evidence="7">The sequence shown here is derived from an EMBL/GenBank/DDBJ whole genome shotgun (WGS) entry which is preliminary data.</text>
</comment>
<sequence>MPGSLGHEKPAPAPSTTASSVKTGMLRLNTHKLKARCSSVCTAVRRFSAPFLAKRPLARLLSTFLCCLAIVVRPVARLGGRYAFLVLPFQALIFGVQESLAQQLELSVLNTMGALAGIGFSTLGKYVAARAPYGSARSRATCAMFLIVISFFAGVIKSRLPRLTLSMRISLFVSIWLLSINIGVRDHVLIDSGNFLYAAVTPMLLSLIALLFVMCFVRWSSSSFESEMAATFAVLQRCLTLSMDTMAHRGKLSDEDAAEYNSLRAQLFQRSIMLNETYSQAAFELRIGRLSLVWLPLLATAVAMAEDPGTPIVLLVLLLKSIRPLIGIVEHLRRELAWGMSALQPKPQSPPPTPRMLSRASSPRASVRHPGSPHARPAPPFSLLLPAHSRFTIAIQPPALALGHAIVAALQAVERLILVTFDQDRGQRGEARAPPRKPSAVKGALVVRTMQKLLDAMTGLRKIRENIPRRETVSSVFNERREFMSCVCITLYACQHAFRAREPLPQFLPSPRHALENLEAHVQDSIHTAREEDTHAMGLSLVYAFAEQEVMKNMVDTLEELLELSGRLFGTTAWLTHEQRMSMTSLHEDTGDRGWYSTFKWEEA</sequence>
<keyword evidence="4 6" id="KW-0472">Membrane</keyword>
<dbReference type="GO" id="GO:0016020">
    <property type="term" value="C:membrane"/>
    <property type="evidence" value="ECO:0007669"/>
    <property type="project" value="UniProtKB-SubCell"/>
</dbReference>
<evidence type="ECO:0000256" key="2">
    <source>
        <dbReference type="ARBA" id="ARBA00022692"/>
    </source>
</evidence>
<evidence type="ECO:0000313" key="8">
    <source>
        <dbReference type="Proteomes" id="UP000639403"/>
    </source>
</evidence>
<feature type="transmembrane region" description="Helical" evidence="6">
    <location>
        <begin position="165"/>
        <end position="184"/>
    </location>
</feature>
<feature type="transmembrane region" description="Helical" evidence="6">
    <location>
        <begin position="82"/>
        <end position="100"/>
    </location>
</feature>
<evidence type="ECO:0008006" key="9">
    <source>
        <dbReference type="Google" id="ProtNLM"/>
    </source>
</evidence>
<protein>
    <recommendedName>
        <fullName evidence="9">DUF2421 domain-containing protein</fullName>
    </recommendedName>
</protein>
<proteinExistence type="predicted"/>
<evidence type="ECO:0000313" key="7">
    <source>
        <dbReference type="EMBL" id="KAF9810826.1"/>
    </source>
</evidence>